<dbReference type="InterPro" id="IPR000055">
    <property type="entry name" value="Restrct_endonuc_typeI_TRD"/>
</dbReference>
<evidence type="ECO:0000313" key="7">
    <source>
        <dbReference type="Proteomes" id="UP000305198"/>
    </source>
</evidence>
<comment type="caution">
    <text evidence="6">The sequence shown here is derived from an EMBL/GenBank/DDBJ whole genome shotgun (WGS) entry which is preliminary data.</text>
</comment>
<keyword evidence="3" id="KW-0238">DNA-binding</keyword>
<dbReference type="CDD" id="cd17246">
    <property type="entry name" value="RMtype1_S_SonII-TRD2-CR2_like"/>
    <property type="match status" value="1"/>
</dbReference>
<dbReference type="InterPro" id="IPR044946">
    <property type="entry name" value="Restrct_endonuc_typeI_TRD_sf"/>
</dbReference>
<feature type="domain" description="Type I restriction modification DNA specificity" evidence="5">
    <location>
        <begin position="33"/>
        <end position="179"/>
    </location>
</feature>
<feature type="region of interest" description="Disordered" evidence="4">
    <location>
        <begin position="214"/>
        <end position="235"/>
    </location>
</feature>
<organism evidence="6 7">
    <name type="scientific">Halopseudomonas bauzanensis</name>
    <dbReference type="NCBI Taxonomy" id="653930"/>
    <lineage>
        <taxon>Bacteria</taxon>
        <taxon>Pseudomonadati</taxon>
        <taxon>Pseudomonadota</taxon>
        <taxon>Gammaproteobacteria</taxon>
        <taxon>Pseudomonadales</taxon>
        <taxon>Pseudomonadaceae</taxon>
        <taxon>Halopseudomonas</taxon>
    </lineage>
</organism>
<reference evidence="6 7" key="1">
    <citation type="submission" date="2019-04" db="EMBL/GenBank/DDBJ databases">
        <title>Crypto-aerobic microbial life in anoxic (sulfidic) marine sediments.</title>
        <authorList>
            <person name="Bhattacharya S."/>
            <person name="Roy C."/>
            <person name="Mondal N."/>
            <person name="Sarkar J."/>
            <person name="Mandal S."/>
            <person name="Rameez M.J."/>
            <person name="Ghosh W."/>
        </authorList>
    </citation>
    <scope>NUCLEOTIDE SEQUENCE [LARGE SCALE GENOMIC DNA]</scope>
    <source>
        <strain evidence="6 7">SBBB</strain>
    </source>
</reference>
<dbReference type="EMBL" id="SWAV01000001">
    <property type="protein sequence ID" value="TKA92917.1"/>
    <property type="molecule type" value="Genomic_DNA"/>
</dbReference>
<evidence type="ECO:0000256" key="3">
    <source>
        <dbReference type="ARBA" id="ARBA00023125"/>
    </source>
</evidence>
<dbReference type="Gene3D" id="3.90.220.20">
    <property type="entry name" value="DNA methylase specificity domains"/>
    <property type="match status" value="2"/>
</dbReference>
<dbReference type="Proteomes" id="UP000305198">
    <property type="component" value="Unassembled WGS sequence"/>
</dbReference>
<dbReference type="GO" id="GO:0004519">
    <property type="term" value="F:endonuclease activity"/>
    <property type="evidence" value="ECO:0007669"/>
    <property type="project" value="UniProtKB-KW"/>
</dbReference>
<comment type="similarity">
    <text evidence="1">Belongs to the type-I restriction system S methylase family.</text>
</comment>
<dbReference type="PANTHER" id="PTHR30408">
    <property type="entry name" value="TYPE-1 RESTRICTION ENZYME ECOKI SPECIFICITY PROTEIN"/>
    <property type="match status" value="1"/>
</dbReference>
<feature type="domain" description="Type I restriction modification DNA specificity" evidence="5">
    <location>
        <begin position="255"/>
        <end position="409"/>
    </location>
</feature>
<dbReference type="Pfam" id="PF01420">
    <property type="entry name" value="Methylase_S"/>
    <property type="match status" value="2"/>
</dbReference>
<evidence type="ECO:0000259" key="5">
    <source>
        <dbReference type="Pfam" id="PF01420"/>
    </source>
</evidence>
<sequence length="461" mass="50898">MGSEWTEKPLAACMDAIIDYRGKTPTKTDSGIPLITAKIIKDGAIQPITEFIAEDSYDTWMRRGLPEAGDVVLTTEAPLGEVAQLDGRKVALAQRVITLRGKKGILDNTYLKYLMQSQYVQHQLDGRGTGTTVKGIKQSELRQIKLKFPSFDQQKGIANILGTLDNKIELNCQINTTLEAMAQALFKSWFVDFDPVIDNALVAGNPIPDEVAARAERRAQATQQPSSEQPHTLPANIRQQFPDRFVLTEEMGWVPEGWKVSTIGAEVETTGGGTPSTKDDSFWKDGTHPFCTPKDMSRLTSWVLMDTERYLTDAGVKKVSSGQLPIETVLMSSRAPIGYLAISDIPVSVNQGIIAMLPNPAFGPLYLLNWAKFNMPAIIDRANGSTFLEISKKNFQPIPFIVPHKTILQSFNAEARTIHAKILKLSEQIDSLTILRDALLPKLLSGQLRIPEAEQLLAEAL</sequence>
<protein>
    <submittedName>
        <fullName evidence="6">Restriction endonuclease subunit S</fullName>
    </submittedName>
</protein>
<dbReference type="InterPro" id="IPR052021">
    <property type="entry name" value="Type-I_RS_S_subunit"/>
</dbReference>
<dbReference type="AlphaFoldDB" id="A0A4V5NKT6"/>
<keyword evidence="6" id="KW-0255">Endonuclease</keyword>
<evidence type="ECO:0000313" key="6">
    <source>
        <dbReference type="EMBL" id="TKA92917.1"/>
    </source>
</evidence>
<dbReference type="GO" id="GO:0003677">
    <property type="term" value="F:DNA binding"/>
    <property type="evidence" value="ECO:0007669"/>
    <property type="project" value="UniProtKB-KW"/>
</dbReference>
<accession>A0A4V5NKT6</accession>
<dbReference type="SUPFAM" id="SSF116734">
    <property type="entry name" value="DNA methylase specificity domain"/>
    <property type="match status" value="2"/>
</dbReference>
<dbReference type="PANTHER" id="PTHR30408:SF13">
    <property type="entry name" value="TYPE I RESTRICTION ENZYME HINDI SPECIFICITY SUBUNIT"/>
    <property type="match status" value="1"/>
</dbReference>
<dbReference type="GO" id="GO:0009307">
    <property type="term" value="P:DNA restriction-modification system"/>
    <property type="evidence" value="ECO:0007669"/>
    <property type="project" value="UniProtKB-KW"/>
</dbReference>
<keyword evidence="6" id="KW-0540">Nuclease</keyword>
<evidence type="ECO:0000256" key="1">
    <source>
        <dbReference type="ARBA" id="ARBA00010923"/>
    </source>
</evidence>
<name>A0A4V5NKT6_9GAMM</name>
<evidence type="ECO:0000256" key="2">
    <source>
        <dbReference type="ARBA" id="ARBA00022747"/>
    </source>
</evidence>
<evidence type="ECO:0000256" key="4">
    <source>
        <dbReference type="SAM" id="MobiDB-lite"/>
    </source>
</evidence>
<keyword evidence="2" id="KW-0680">Restriction system</keyword>
<keyword evidence="6" id="KW-0378">Hydrolase</keyword>
<proteinExistence type="inferred from homology"/>
<gene>
    <name evidence="6" type="ORF">FA869_01650</name>
</gene>